<accession>A0A2A9CYZ7</accession>
<keyword evidence="4" id="KW-0378">Hydrolase</keyword>
<dbReference type="OrthoDB" id="5241234at2"/>
<dbReference type="Gene3D" id="1.10.30.50">
    <property type="match status" value="1"/>
</dbReference>
<dbReference type="InterPro" id="IPR003615">
    <property type="entry name" value="HNH_nuc"/>
</dbReference>
<evidence type="ECO:0000259" key="3">
    <source>
        <dbReference type="SMART" id="SM00507"/>
    </source>
</evidence>
<evidence type="ECO:0000313" key="4">
    <source>
        <dbReference type="EMBL" id="PFG19654.1"/>
    </source>
</evidence>
<evidence type="ECO:0000256" key="2">
    <source>
        <dbReference type="SAM" id="MobiDB-lite"/>
    </source>
</evidence>
<gene>
    <name evidence="4" type="ORF">ATL40_1222</name>
</gene>
<dbReference type="Pfam" id="PF02720">
    <property type="entry name" value="DUF222"/>
    <property type="match status" value="1"/>
</dbReference>
<proteinExistence type="inferred from homology"/>
<keyword evidence="4" id="KW-0255">Endonuclease</keyword>
<feature type="region of interest" description="Disordered" evidence="2">
    <location>
        <begin position="359"/>
        <end position="378"/>
    </location>
</feature>
<keyword evidence="5" id="KW-1185">Reference proteome</keyword>
<evidence type="ECO:0000313" key="5">
    <source>
        <dbReference type="Proteomes" id="UP000224915"/>
    </source>
</evidence>
<organism evidence="4 5">
    <name type="scientific">Serinibacter salmoneus</name>
    <dbReference type="NCBI Taxonomy" id="556530"/>
    <lineage>
        <taxon>Bacteria</taxon>
        <taxon>Bacillati</taxon>
        <taxon>Actinomycetota</taxon>
        <taxon>Actinomycetes</taxon>
        <taxon>Micrococcales</taxon>
        <taxon>Beutenbergiaceae</taxon>
        <taxon>Serinibacter</taxon>
    </lineage>
</organism>
<dbReference type="GO" id="GO:0003676">
    <property type="term" value="F:nucleic acid binding"/>
    <property type="evidence" value="ECO:0007669"/>
    <property type="project" value="InterPro"/>
</dbReference>
<comment type="caution">
    <text evidence="4">The sequence shown here is derived from an EMBL/GenBank/DDBJ whole genome shotgun (WGS) entry which is preliminary data.</text>
</comment>
<comment type="similarity">
    <text evidence="1">Belongs to the Rv1128c/1148c/1588c/1702c/1945/3466 family.</text>
</comment>
<keyword evidence="4" id="KW-0540">Nuclease</keyword>
<dbReference type="InterPro" id="IPR002711">
    <property type="entry name" value="HNH"/>
</dbReference>
<dbReference type="InterPro" id="IPR003870">
    <property type="entry name" value="DUF222"/>
</dbReference>
<feature type="region of interest" description="Disordered" evidence="2">
    <location>
        <begin position="562"/>
        <end position="592"/>
    </location>
</feature>
<protein>
    <submittedName>
        <fullName evidence="4">HNH endonuclease</fullName>
    </submittedName>
</protein>
<dbReference type="GO" id="GO:0008270">
    <property type="term" value="F:zinc ion binding"/>
    <property type="evidence" value="ECO:0007669"/>
    <property type="project" value="InterPro"/>
</dbReference>
<dbReference type="Proteomes" id="UP000224915">
    <property type="component" value="Unassembled WGS sequence"/>
</dbReference>
<feature type="domain" description="HNH nuclease" evidence="3">
    <location>
        <begin position="409"/>
        <end position="459"/>
    </location>
</feature>
<reference evidence="4 5" key="1">
    <citation type="submission" date="2017-10" db="EMBL/GenBank/DDBJ databases">
        <title>Sequencing the genomes of 1000 actinobacteria strains.</title>
        <authorList>
            <person name="Klenk H.-P."/>
        </authorList>
    </citation>
    <scope>NUCLEOTIDE SEQUENCE [LARGE SCALE GENOMIC DNA]</scope>
    <source>
        <strain evidence="4 5">DSM 21801</strain>
    </source>
</reference>
<feature type="region of interest" description="Disordered" evidence="2">
    <location>
        <begin position="502"/>
        <end position="547"/>
    </location>
</feature>
<dbReference type="RefSeq" id="WP_098468743.1">
    <property type="nucleotide sequence ID" value="NZ_PDJD01000001.1"/>
</dbReference>
<evidence type="ECO:0000256" key="1">
    <source>
        <dbReference type="ARBA" id="ARBA00023450"/>
    </source>
</evidence>
<dbReference type="EMBL" id="PDJD01000001">
    <property type="protein sequence ID" value="PFG19654.1"/>
    <property type="molecule type" value="Genomic_DNA"/>
</dbReference>
<dbReference type="CDD" id="cd00085">
    <property type="entry name" value="HNHc"/>
    <property type="match status" value="1"/>
</dbReference>
<dbReference type="Pfam" id="PF01844">
    <property type="entry name" value="HNH"/>
    <property type="match status" value="1"/>
</dbReference>
<dbReference type="AlphaFoldDB" id="A0A2A9CYZ7"/>
<dbReference type="SMART" id="SM00507">
    <property type="entry name" value="HNHc"/>
    <property type="match status" value="1"/>
</dbReference>
<dbReference type="GO" id="GO:0004519">
    <property type="term" value="F:endonuclease activity"/>
    <property type="evidence" value="ECO:0007669"/>
    <property type="project" value="UniProtKB-KW"/>
</dbReference>
<name>A0A2A9CYZ7_9MICO</name>
<sequence>MDREAASGHGEGWPGIGGHREGVADLLAAVHNLTQRIARVADSTDPTDPAVSTGLTDPAVSTGLTWLDPSAALVEAISALESLKSAACAAQARLSAQLADRQRGAQRDAGVPAAQVGVGIAHQVALARGVSPSQGSTLLGVARALSAEMPCTMRALSTGRIDEWRAIVLVRESACLSVEDRMQLDREVCGDPEALVGVGARRLGARARRVAQRLDAASLVARARKAERDRTVTIRPAPDTMVYLTALLPVAQGVSAYAALDAAAAAARAAGDARGRGQVMADTLVERLTGRAAAAPVPVGVNLVMTDAALLAPPGTPGRDEPAGIVGSCDGRLAPPPAGIGPLPAGWARELVAAALDGSTDGTAEGTPGGTAGRSPDPATAVTLRRLFTEPTTGELLALESRSRVAPPGLRRFVVLRDGTCRTPYCDAAIRHTDHAHEVARGGPTTAENLQGLCERCNYAKQAPGWAATVGADASGVPRSSRAAVGAAAVGAAAVGAATGGSATASLRTPTGHVYRSRPDPLPGATSPPNTRQAALGEPAGCRWDRTTRRVPGTRAGIVHLATPMGPTPTVARSTHGPGIESGRRKTYPRRI</sequence>